<dbReference type="STRING" id="652787.SAMN05216490_0801"/>
<evidence type="ECO:0000313" key="2">
    <source>
        <dbReference type="Proteomes" id="UP000199679"/>
    </source>
</evidence>
<proteinExistence type="predicted"/>
<dbReference type="Proteomes" id="UP000199679">
    <property type="component" value="Chromosome I"/>
</dbReference>
<organism evidence="1 2">
    <name type="scientific">Mucilaginibacter mallensis</name>
    <dbReference type="NCBI Taxonomy" id="652787"/>
    <lineage>
        <taxon>Bacteria</taxon>
        <taxon>Pseudomonadati</taxon>
        <taxon>Bacteroidota</taxon>
        <taxon>Sphingobacteriia</taxon>
        <taxon>Sphingobacteriales</taxon>
        <taxon>Sphingobacteriaceae</taxon>
        <taxon>Mucilaginibacter</taxon>
    </lineage>
</organism>
<sequence length="188" mass="21651">MADTLVGADPAHWLLLYGPKKRYVDSYHWHLPKEAIVASYTPTAYDVEDHFDIFRGVDQIESFAQATVVSMGGFLECKKMGISQQEMAELFVPAFISIGNVNFRYYLEKGQTFINIGFITFYKFRQMVCEGRIYKVPQGLDLDAYFKDFTIERLKAYDLSNDFVLVAELFEITGRGLKKEKFNTQSQS</sequence>
<protein>
    <submittedName>
        <fullName evidence="1">Uncharacterized protein</fullName>
    </submittedName>
</protein>
<accession>A0A1H1QLK5</accession>
<keyword evidence="2" id="KW-1185">Reference proteome</keyword>
<reference evidence="1 2" key="1">
    <citation type="submission" date="2016-10" db="EMBL/GenBank/DDBJ databases">
        <authorList>
            <person name="de Groot N.N."/>
        </authorList>
    </citation>
    <scope>NUCLEOTIDE SEQUENCE [LARGE SCALE GENOMIC DNA]</scope>
    <source>
        <strain evidence="1 2">MP1X4</strain>
    </source>
</reference>
<evidence type="ECO:0000313" key="1">
    <source>
        <dbReference type="EMBL" id="SDS24266.1"/>
    </source>
</evidence>
<name>A0A1H1QLK5_MUCMA</name>
<dbReference type="AlphaFoldDB" id="A0A1H1QLK5"/>
<gene>
    <name evidence="1" type="ORF">SAMN05216490_0801</name>
</gene>
<dbReference type="RefSeq" id="WP_091369558.1">
    <property type="nucleotide sequence ID" value="NZ_LT629740.1"/>
</dbReference>
<dbReference type="EMBL" id="LT629740">
    <property type="protein sequence ID" value="SDS24266.1"/>
    <property type="molecule type" value="Genomic_DNA"/>
</dbReference>
<dbReference type="OrthoDB" id="790414at2"/>